<dbReference type="OrthoDB" id="9787830at2"/>
<organism evidence="5 6">
    <name type="scientific">Calidithermus roseus</name>
    <dbReference type="NCBI Taxonomy" id="1644118"/>
    <lineage>
        <taxon>Bacteria</taxon>
        <taxon>Thermotogati</taxon>
        <taxon>Deinococcota</taxon>
        <taxon>Deinococci</taxon>
        <taxon>Thermales</taxon>
        <taxon>Thermaceae</taxon>
        <taxon>Calidithermus</taxon>
    </lineage>
</organism>
<keyword evidence="6" id="KW-1185">Reference proteome</keyword>
<dbReference type="NCBIfam" id="NF038402">
    <property type="entry name" value="TroA_like"/>
    <property type="match status" value="1"/>
</dbReference>
<dbReference type="PROSITE" id="PS50983">
    <property type="entry name" value="FE_B12_PBP"/>
    <property type="match status" value="1"/>
</dbReference>
<dbReference type="Proteomes" id="UP000265341">
    <property type="component" value="Unassembled WGS sequence"/>
</dbReference>
<evidence type="ECO:0000256" key="3">
    <source>
        <dbReference type="SAM" id="SignalP"/>
    </source>
</evidence>
<dbReference type="GO" id="GO:0071281">
    <property type="term" value="P:cellular response to iron ion"/>
    <property type="evidence" value="ECO:0007669"/>
    <property type="project" value="TreeGrafter"/>
</dbReference>
<comment type="caution">
    <text evidence="5">The sequence shown here is derived from an EMBL/GenBank/DDBJ whole genome shotgun (WGS) entry which is preliminary data.</text>
</comment>
<dbReference type="InterPro" id="IPR050902">
    <property type="entry name" value="ABC_Transporter_SBP"/>
</dbReference>
<evidence type="ECO:0000313" key="5">
    <source>
        <dbReference type="EMBL" id="RIH86284.1"/>
    </source>
</evidence>
<reference evidence="5 6" key="1">
    <citation type="submission" date="2018-08" db="EMBL/GenBank/DDBJ databases">
        <title>Meiothermus roseus NBRC 110900 genome sequencing project.</title>
        <authorList>
            <person name="Da Costa M.S."/>
            <person name="Albuquerque L."/>
            <person name="Raposo P."/>
            <person name="Froufe H.J.C."/>
            <person name="Barroso C.S."/>
            <person name="Egas C."/>
        </authorList>
    </citation>
    <scope>NUCLEOTIDE SEQUENCE [LARGE SCALE GENOMIC DNA]</scope>
    <source>
        <strain evidence="5 6">NBRC 110900</strain>
    </source>
</reference>
<dbReference type="EMBL" id="QWLA01000031">
    <property type="protein sequence ID" value="RIH86284.1"/>
    <property type="molecule type" value="Genomic_DNA"/>
</dbReference>
<proteinExistence type="predicted"/>
<sequence>MKRGLLFLVSLLLSVALAQFPRTVTDDAGRSVTLKKAPQRIVSMLPSATETICSLSEAACKRIVATDQFSNWPEMVKGLPKAGGFINPNPELIVSLKPDLVIISQGRLLEALERAGLTVYVTNPKTYDDIFRTARAYAELLGLRAEAERLVARVQAEVFALETRAAKASERPLVYYEIDPTPYTVGPSSFIGTLISKARGQNIIPAELGPFPRINPELVVQKKPQVMVVTHPEVSAIRNRPGWASVPAVRNNRICAFSGEASDLLSRPGPRVAQGLKLLIECFHPSLK</sequence>
<keyword evidence="2" id="KW-0175">Coiled coil</keyword>
<feature type="chain" id="PRO_5017269599" evidence="3">
    <location>
        <begin position="19"/>
        <end position="288"/>
    </location>
</feature>
<evidence type="ECO:0000256" key="1">
    <source>
        <dbReference type="ARBA" id="ARBA00022729"/>
    </source>
</evidence>
<dbReference type="InterPro" id="IPR002491">
    <property type="entry name" value="ABC_transptr_periplasmic_BD"/>
</dbReference>
<dbReference type="RefSeq" id="WP_119277577.1">
    <property type="nucleotide sequence ID" value="NZ_QWLA01000031.1"/>
</dbReference>
<dbReference type="PANTHER" id="PTHR30535:SF34">
    <property type="entry name" value="MOLYBDATE-BINDING PROTEIN MOLA"/>
    <property type="match status" value="1"/>
</dbReference>
<keyword evidence="1 3" id="KW-0732">Signal</keyword>
<evidence type="ECO:0000256" key="2">
    <source>
        <dbReference type="SAM" id="Coils"/>
    </source>
</evidence>
<dbReference type="Pfam" id="PF01497">
    <property type="entry name" value="Peripla_BP_2"/>
    <property type="match status" value="1"/>
</dbReference>
<protein>
    <submittedName>
        <fullName evidence="5">Vitamin B12-binding protein</fullName>
    </submittedName>
</protein>
<dbReference type="Gene3D" id="3.40.50.1980">
    <property type="entry name" value="Nitrogenase molybdenum iron protein domain"/>
    <property type="match status" value="2"/>
</dbReference>
<dbReference type="CDD" id="cd01143">
    <property type="entry name" value="YvrC"/>
    <property type="match status" value="1"/>
</dbReference>
<name>A0A399ENK1_9DEIN</name>
<gene>
    <name evidence="5" type="primary">btuF_1</name>
    <name evidence="5" type="ORF">Mrose_01822</name>
</gene>
<dbReference type="AlphaFoldDB" id="A0A399ENK1"/>
<evidence type="ECO:0000313" key="6">
    <source>
        <dbReference type="Proteomes" id="UP000265341"/>
    </source>
</evidence>
<dbReference type="SUPFAM" id="SSF53807">
    <property type="entry name" value="Helical backbone' metal receptor"/>
    <property type="match status" value="1"/>
</dbReference>
<feature type="signal peptide" evidence="3">
    <location>
        <begin position="1"/>
        <end position="18"/>
    </location>
</feature>
<accession>A0A399ENK1</accession>
<dbReference type="PANTHER" id="PTHR30535">
    <property type="entry name" value="VITAMIN B12-BINDING PROTEIN"/>
    <property type="match status" value="1"/>
</dbReference>
<evidence type="ECO:0000259" key="4">
    <source>
        <dbReference type="PROSITE" id="PS50983"/>
    </source>
</evidence>
<feature type="coiled-coil region" evidence="2">
    <location>
        <begin position="137"/>
        <end position="171"/>
    </location>
</feature>
<feature type="domain" description="Fe/B12 periplasmic-binding" evidence="4">
    <location>
        <begin position="40"/>
        <end position="287"/>
    </location>
</feature>
<dbReference type="InterPro" id="IPR054828">
    <property type="entry name" value="Vit_B12_bind_prot"/>
</dbReference>